<reference evidence="9 10" key="1">
    <citation type="submission" date="2024-01" db="EMBL/GenBank/DDBJ databases">
        <authorList>
            <person name="Kunselman E."/>
        </authorList>
    </citation>
    <scope>NUCLEOTIDE SEQUENCE [LARGE SCALE GENOMIC DNA]</scope>
    <source>
        <strain evidence="9">2 abalone samples</strain>
    </source>
</reference>
<dbReference type="GO" id="GO:0016301">
    <property type="term" value="F:kinase activity"/>
    <property type="evidence" value="ECO:0007669"/>
    <property type="project" value="UniProtKB-KW"/>
</dbReference>
<dbReference type="PANTHER" id="PTHR21499">
    <property type="entry name" value="ASPARTATE KINASE"/>
    <property type="match status" value="1"/>
</dbReference>
<evidence type="ECO:0000256" key="7">
    <source>
        <dbReference type="ARBA" id="ARBA00047872"/>
    </source>
</evidence>
<proteinExistence type="inferred from homology"/>
<keyword evidence="5 9" id="KW-0418">Kinase</keyword>
<evidence type="ECO:0000259" key="8">
    <source>
        <dbReference type="Pfam" id="PF00696"/>
    </source>
</evidence>
<protein>
    <recommendedName>
        <fullName evidence="2">aspartate kinase</fullName>
        <ecNumber evidence="2">2.7.2.4</ecNumber>
    </recommendedName>
</protein>
<evidence type="ECO:0000256" key="5">
    <source>
        <dbReference type="ARBA" id="ARBA00022777"/>
    </source>
</evidence>
<dbReference type="SUPFAM" id="SSF53633">
    <property type="entry name" value="Carbamate kinase-like"/>
    <property type="match status" value="1"/>
</dbReference>
<organism evidence="9 10">
    <name type="scientific">Candidatus Xenohaliotis californiensis</name>
    <dbReference type="NCBI Taxonomy" id="84677"/>
    <lineage>
        <taxon>Bacteria</taxon>
        <taxon>Pseudomonadati</taxon>
        <taxon>Pseudomonadota</taxon>
        <taxon>Alphaproteobacteria</taxon>
        <taxon>Rickettsiales</taxon>
        <taxon>Anaplasmataceae</taxon>
        <taxon>Candidatus Xenohaliotis</taxon>
    </lineage>
</organism>
<keyword evidence="3" id="KW-0808">Transferase</keyword>
<dbReference type="EC" id="2.7.2.4" evidence="2"/>
<keyword evidence="4" id="KW-0547">Nucleotide-binding</keyword>
<dbReference type="PROSITE" id="PS00324">
    <property type="entry name" value="ASPARTOKINASE"/>
    <property type="match status" value="1"/>
</dbReference>
<comment type="caution">
    <text evidence="9">The sequence shown here is derived from an EMBL/GenBank/DDBJ whole genome shotgun (WGS) entry which is preliminary data.</text>
</comment>
<feature type="domain" description="Aspartate/glutamate/uridylate kinase" evidence="8">
    <location>
        <begin position="4"/>
        <end position="228"/>
    </location>
</feature>
<dbReference type="InterPro" id="IPR036393">
    <property type="entry name" value="AceGlu_kinase-like_sf"/>
</dbReference>
<comment type="similarity">
    <text evidence="1">Belongs to the aspartokinase family.</text>
</comment>
<evidence type="ECO:0000256" key="1">
    <source>
        <dbReference type="ARBA" id="ARBA00010122"/>
    </source>
</evidence>
<evidence type="ECO:0000256" key="6">
    <source>
        <dbReference type="ARBA" id="ARBA00022840"/>
    </source>
</evidence>
<dbReference type="RefSeq" id="WP_338364077.1">
    <property type="nucleotide sequence ID" value="NZ_CAWVOK010000023.1"/>
</dbReference>
<comment type="catalytic activity">
    <reaction evidence="7">
        <text>L-aspartate + ATP = 4-phospho-L-aspartate + ADP</text>
        <dbReference type="Rhea" id="RHEA:23776"/>
        <dbReference type="ChEBI" id="CHEBI:29991"/>
        <dbReference type="ChEBI" id="CHEBI:30616"/>
        <dbReference type="ChEBI" id="CHEBI:57535"/>
        <dbReference type="ChEBI" id="CHEBI:456216"/>
        <dbReference type="EC" id="2.7.2.4"/>
    </reaction>
</comment>
<evidence type="ECO:0000256" key="2">
    <source>
        <dbReference type="ARBA" id="ARBA00013059"/>
    </source>
</evidence>
<name>A0ABM9N862_9RICK</name>
<evidence type="ECO:0000256" key="4">
    <source>
        <dbReference type="ARBA" id="ARBA00022741"/>
    </source>
</evidence>
<evidence type="ECO:0000313" key="10">
    <source>
        <dbReference type="Proteomes" id="UP001314181"/>
    </source>
</evidence>
<dbReference type="Gene3D" id="3.40.1160.10">
    <property type="entry name" value="Acetylglutamate kinase-like"/>
    <property type="match status" value="1"/>
</dbReference>
<keyword evidence="6" id="KW-0067">ATP-binding</keyword>
<dbReference type="EMBL" id="CAWVOK010000023">
    <property type="protein sequence ID" value="CAK8163098.1"/>
    <property type="molecule type" value="Genomic_DNA"/>
</dbReference>
<dbReference type="Proteomes" id="UP001314181">
    <property type="component" value="Unassembled WGS sequence"/>
</dbReference>
<accession>A0ABM9N862</accession>
<evidence type="ECO:0000256" key="3">
    <source>
        <dbReference type="ARBA" id="ARBA00022679"/>
    </source>
</evidence>
<keyword evidence="10" id="KW-1185">Reference proteome</keyword>
<dbReference type="Pfam" id="PF00696">
    <property type="entry name" value="AA_kinase"/>
    <property type="match status" value="1"/>
</dbReference>
<evidence type="ECO:0000313" key="9">
    <source>
        <dbReference type="EMBL" id="CAK8163098.1"/>
    </source>
</evidence>
<dbReference type="InterPro" id="IPR001048">
    <property type="entry name" value="Asp/Glu/Uridylate_kinase"/>
</dbReference>
<gene>
    <name evidence="9" type="ORF">CAXC1_300004</name>
</gene>
<sequence>MITKVKKFGGTSLYNETSLQNAAMVITEDIQNGFNVVVVVSAASGQTNSLLEHIANIGCEISLCEEDVVLATGEQINAALLAITLIKIGVKARSFMGWQLPIITNELHRDADIIDINVKQLKDCIAAGVVPIVAGFQGISYSYNITTLGRGGSDITATKLASILNAYKCEIYTDVDGIYAANPKIVLGAHKFTQLNYTLMNKAALLGAKVIHHKAVNDAMKHNLTIEILPSFEETDGTLLTANSSGGEIMLCSRCNIYACITNNSELLTGLHQNIYIANSVTTPKIMFVYMQKPSATIFNKMKLSGKVVCMTEVSVVSLDMIFSLQNILNLLMQSGIRVFATRECGNSKIFLVKPADEYSAIRVLYKHFYHIQYVNTLSEL</sequence>
<dbReference type="InterPro" id="IPR018042">
    <property type="entry name" value="Aspartate_kinase_CS"/>
</dbReference>
<dbReference type="PANTHER" id="PTHR21499:SF3">
    <property type="entry name" value="ASPARTOKINASE"/>
    <property type="match status" value="1"/>
</dbReference>